<proteinExistence type="predicted"/>
<sequence>MVYMDAIQGNVVSFSPAQWATIETIATHGVELICTVRQIAPPR</sequence>
<accession>A0ABN6CZQ2</accession>
<evidence type="ECO:0000313" key="1">
    <source>
        <dbReference type="EMBL" id="BCO25241.1"/>
    </source>
</evidence>
<protein>
    <submittedName>
        <fullName evidence="1">Uncharacterized protein</fullName>
    </submittedName>
</protein>
<keyword evidence="2" id="KW-1185">Reference proteome</keyword>
<evidence type="ECO:0000313" key="2">
    <source>
        <dbReference type="Proteomes" id="UP000824366"/>
    </source>
</evidence>
<name>A0ABN6CZQ2_9BURK</name>
<organism evidence="1 2">
    <name type="scientific">Rhodoferax lithotrophicus</name>
    <dbReference type="NCBI Taxonomy" id="2798804"/>
    <lineage>
        <taxon>Bacteria</taxon>
        <taxon>Pseudomonadati</taxon>
        <taxon>Pseudomonadota</taxon>
        <taxon>Betaproteobacteria</taxon>
        <taxon>Burkholderiales</taxon>
        <taxon>Comamonadaceae</taxon>
        <taxon>Rhodoferax</taxon>
    </lineage>
</organism>
<dbReference type="EMBL" id="AP024238">
    <property type="protein sequence ID" value="BCO25241.1"/>
    <property type="molecule type" value="Genomic_DNA"/>
</dbReference>
<dbReference type="Proteomes" id="UP000824366">
    <property type="component" value="Chromosome"/>
</dbReference>
<reference evidence="1 2" key="1">
    <citation type="journal article" date="2021" name="Microbiol. Spectr.">
        <title>A Single Bacterium Capable of Oxidation and Reduction of Iron at Circumneutral pH.</title>
        <authorList>
            <person name="Kato S."/>
            <person name="Ohkuma M."/>
        </authorList>
    </citation>
    <scope>NUCLEOTIDE SEQUENCE [LARGE SCALE GENOMIC DNA]</scope>
    <source>
        <strain evidence="1 2">MIZ03</strain>
    </source>
</reference>
<gene>
    <name evidence="1" type="ORF">MIZ03_0101</name>
</gene>